<evidence type="ECO:0000259" key="1">
    <source>
        <dbReference type="Pfam" id="PF13166"/>
    </source>
</evidence>
<dbReference type="RefSeq" id="WP_025708877.1">
    <property type="nucleotide sequence ID" value="NZ_CP009287.1"/>
</dbReference>
<dbReference type="eggNOG" id="COG1131">
    <property type="taxonomic scope" value="Bacteria"/>
</dbReference>
<keyword evidence="3" id="KW-1185">Reference proteome</keyword>
<accession>A0A089M647</accession>
<organism evidence="2 3">
    <name type="scientific">Paenibacillus graminis</name>
    <dbReference type="NCBI Taxonomy" id="189425"/>
    <lineage>
        <taxon>Bacteria</taxon>
        <taxon>Bacillati</taxon>
        <taxon>Bacillota</taxon>
        <taxon>Bacilli</taxon>
        <taxon>Bacillales</taxon>
        <taxon>Paenibacillaceae</taxon>
        <taxon>Paenibacillus</taxon>
    </lineage>
</organism>
<dbReference type="OrthoDB" id="9795565at2"/>
<evidence type="ECO:0000313" key="3">
    <source>
        <dbReference type="Proteomes" id="UP000029500"/>
    </source>
</evidence>
<dbReference type="EMBL" id="CP009287">
    <property type="protein sequence ID" value="AIQ66928.1"/>
    <property type="molecule type" value="Genomic_DNA"/>
</dbReference>
<reference evidence="2 3" key="1">
    <citation type="submission" date="2014-08" db="EMBL/GenBank/DDBJ databases">
        <title>Comparative genomics of the Paenibacillus odorifer group.</title>
        <authorList>
            <person name="den Bakker H.C."/>
            <person name="Tsai Y.-C."/>
            <person name="Martin N."/>
            <person name="Korlach J."/>
            <person name="Wiedmann M."/>
        </authorList>
    </citation>
    <scope>NUCLEOTIDE SEQUENCE [LARGE SCALE GENOMIC DNA]</scope>
    <source>
        <strain evidence="2 3">DSM 15220</strain>
    </source>
</reference>
<dbReference type="KEGG" id="pgm:PGRAT_04180"/>
<dbReference type="Pfam" id="PF13166">
    <property type="entry name" value="AAA_13"/>
    <property type="match status" value="1"/>
</dbReference>
<protein>
    <submittedName>
        <fullName evidence="2">Anticodon nuclease</fullName>
    </submittedName>
</protein>
<dbReference type="Proteomes" id="UP000029500">
    <property type="component" value="Chromosome"/>
</dbReference>
<dbReference type="HOGENOM" id="CLU_043653_0_0_9"/>
<dbReference type="Gene3D" id="3.40.50.300">
    <property type="entry name" value="P-loop containing nucleotide triphosphate hydrolases"/>
    <property type="match status" value="1"/>
</dbReference>
<proteinExistence type="predicted"/>
<dbReference type="InterPro" id="IPR027417">
    <property type="entry name" value="P-loop_NTPase"/>
</dbReference>
<feature type="domain" description="Protein CR006 P-loop" evidence="1">
    <location>
        <begin position="148"/>
        <end position="355"/>
    </location>
</feature>
<gene>
    <name evidence="2" type="ORF">PGRAT_04180</name>
</gene>
<evidence type="ECO:0000313" key="2">
    <source>
        <dbReference type="EMBL" id="AIQ66928.1"/>
    </source>
</evidence>
<name>A0A089M647_9BACL</name>
<dbReference type="InterPro" id="IPR026866">
    <property type="entry name" value="CR006_AAA"/>
</dbReference>
<sequence>MSPQPRSSFSDLNALATHFRTLLGSKKYVLLFAYNGTGKTRLSCAFKDLGKQPIPGSEEKSTDTLYYNAFTEDLFTWDNDLEGDTERRLYLNRSSKFFNGLRELAMEERIRKFLRRYADFDFDIKYDEWFVHFSREVRNNNNATEKVENIKVSRGEENIFVWCFFLAIVELVVDQEPAYSWVKYIYIDDPISSLDDNNAIAIASHLAQLLKEQEDLKVVISSHHALFFNVMYNELKKSKGKDYFLTKNRETGEYALQDTGETPFFHHVALIIELKEAVRTGKLYTYHFNILRNILEKSASFHGYTDFSECIKSGDDDSDEVTYARYVNILSHGNYSLFEPREMVDDNKKVFRDILDRYMNLYRFNPDLFNEETRENDE</sequence>
<dbReference type="AlphaFoldDB" id="A0A089M647"/>
<dbReference type="SUPFAM" id="SSF52540">
    <property type="entry name" value="P-loop containing nucleoside triphosphate hydrolases"/>
    <property type="match status" value="1"/>
</dbReference>
<dbReference type="STRING" id="189425.PGRAT_04180"/>